<evidence type="ECO:0000313" key="2">
    <source>
        <dbReference type="Proteomes" id="UP000030645"/>
    </source>
</evidence>
<reference evidence="2" key="1">
    <citation type="submission" date="2013-01" db="EMBL/GenBank/DDBJ databases">
        <title>Draft Genome Sequence of a Mulberry Tree, Morus notabilis C.K. Schneid.</title>
        <authorList>
            <person name="He N."/>
            <person name="Zhao S."/>
        </authorList>
    </citation>
    <scope>NUCLEOTIDE SEQUENCE</scope>
</reference>
<dbReference type="EMBL" id="KE345620">
    <property type="protein sequence ID" value="EXC09728.1"/>
    <property type="molecule type" value="Genomic_DNA"/>
</dbReference>
<keyword evidence="2" id="KW-1185">Reference proteome</keyword>
<accession>W9RTP5</accession>
<sequence>MSPPMESHLRRPRQAVSAAALSSSFVLSFSPSSPQVAAVVELASALTNSGPGRRWEYTTERRHQDRYGREGHRLVWISSPYRAVRSMSAA</sequence>
<dbReference type="AlphaFoldDB" id="W9RTP5"/>
<proteinExistence type="predicted"/>
<protein>
    <submittedName>
        <fullName evidence="1">Uncharacterized protein</fullName>
    </submittedName>
</protein>
<evidence type="ECO:0000313" key="1">
    <source>
        <dbReference type="EMBL" id="EXC09728.1"/>
    </source>
</evidence>
<gene>
    <name evidence="1" type="ORF">L484_019826</name>
</gene>
<name>W9RTP5_9ROSA</name>
<dbReference type="Proteomes" id="UP000030645">
    <property type="component" value="Unassembled WGS sequence"/>
</dbReference>
<organism evidence="1 2">
    <name type="scientific">Morus notabilis</name>
    <dbReference type="NCBI Taxonomy" id="981085"/>
    <lineage>
        <taxon>Eukaryota</taxon>
        <taxon>Viridiplantae</taxon>
        <taxon>Streptophyta</taxon>
        <taxon>Embryophyta</taxon>
        <taxon>Tracheophyta</taxon>
        <taxon>Spermatophyta</taxon>
        <taxon>Magnoliopsida</taxon>
        <taxon>eudicotyledons</taxon>
        <taxon>Gunneridae</taxon>
        <taxon>Pentapetalae</taxon>
        <taxon>rosids</taxon>
        <taxon>fabids</taxon>
        <taxon>Rosales</taxon>
        <taxon>Moraceae</taxon>
        <taxon>Moreae</taxon>
        <taxon>Morus</taxon>
    </lineage>
</organism>